<gene>
    <name evidence="3" type="ORF">G2W53_026636</name>
</gene>
<keyword evidence="1" id="KW-0853">WD repeat</keyword>
<dbReference type="SUPFAM" id="SSF50978">
    <property type="entry name" value="WD40 repeat-like"/>
    <property type="match status" value="1"/>
</dbReference>
<evidence type="ECO:0000313" key="3">
    <source>
        <dbReference type="EMBL" id="KAF7821181.1"/>
    </source>
</evidence>
<dbReference type="InterPro" id="IPR015943">
    <property type="entry name" value="WD40/YVTN_repeat-like_dom_sf"/>
</dbReference>
<dbReference type="InterPro" id="IPR036322">
    <property type="entry name" value="WD40_repeat_dom_sf"/>
</dbReference>
<dbReference type="AlphaFoldDB" id="A0A834WIZ8"/>
<proteinExistence type="predicted"/>
<dbReference type="PANTHER" id="PTHR10971">
    <property type="entry name" value="MRNA EXPORT FACTOR AND BUB3"/>
    <property type="match status" value="1"/>
</dbReference>
<dbReference type="Gene3D" id="2.130.10.10">
    <property type="entry name" value="YVTN repeat-like/Quinoprotein amine dehydrogenase"/>
    <property type="match status" value="1"/>
</dbReference>
<accession>A0A834WIZ8</accession>
<reference evidence="3" key="1">
    <citation type="submission" date="2020-09" db="EMBL/GenBank/DDBJ databases">
        <title>Genome-Enabled Discovery of Anthraquinone Biosynthesis in Senna tora.</title>
        <authorList>
            <person name="Kang S.-H."/>
            <person name="Pandey R.P."/>
            <person name="Lee C.-M."/>
            <person name="Sim J.-S."/>
            <person name="Jeong J.-T."/>
            <person name="Choi B.-S."/>
            <person name="Jung M."/>
            <person name="Ginzburg D."/>
            <person name="Zhao K."/>
            <person name="Won S.Y."/>
            <person name="Oh T.-J."/>
            <person name="Yu Y."/>
            <person name="Kim N.-H."/>
            <person name="Lee O.R."/>
            <person name="Lee T.-H."/>
            <person name="Bashyal P."/>
            <person name="Kim T.-S."/>
            <person name="Lee W.-H."/>
            <person name="Kawkins C."/>
            <person name="Kim C.-K."/>
            <person name="Kim J.S."/>
            <person name="Ahn B.O."/>
            <person name="Rhee S.Y."/>
            <person name="Sohng J.K."/>
        </authorList>
    </citation>
    <scope>NUCLEOTIDE SEQUENCE</scope>
    <source>
        <tissue evidence="3">Leaf</tissue>
    </source>
</reference>
<protein>
    <submittedName>
        <fullName evidence="3">Protein RAE1</fullName>
    </submittedName>
</protein>
<organism evidence="3 4">
    <name type="scientific">Senna tora</name>
    <dbReference type="NCBI Taxonomy" id="362788"/>
    <lineage>
        <taxon>Eukaryota</taxon>
        <taxon>Viridiplantae</taxon>
        <taxon>Streptophyta</taxon>
        <taxon>Embryophyta</taxon>
        <taxon>Tracheophyta</taxon>
        <taxon>Spermatophyta</taxon>
        <taxon>Magnoliopsida</taxon>
        <taxon>eudicotyledons</taxon>
        <taxon>Gunneridae</taxon>
        <taxon>Pentapetalae</taxon>
        <taxon>rosids</taxon>
        <taxon>fabids</taxon>
        <taxon>Fabales</taxon>
        <taxon>Fabaceae</taxon>
        <taxon>Caesalpinioideae</taxon>
        <taxon>Cassia clade</taxon>
        <taxon>Senna</taxon>
    </lineage>
</organism>
<dbReference type="OrthoDB" id="256303at2759"/>
<evidence type="ECO:0000313" key="4">
    <source>
        <dbReference type="Proteomes" id="UP000634136"/>
    </source>
</evidence>
<evidence type="ECO:0000256" key="2">
    <source>
        <dbReference type="ARBA" id="ARBA00022737"/>
    </source>
</evidence>
<evidence type="ECO:0000256" key="1">
    <source>
        <dbReference type="ARBA" id="ARBA00022574"/>
    </source>
</evidence>
<dbReference type="Proteomes" id="UP000634136">
    <property type="component" value="Unassembled WGS sequence"/>
</dbReference>
<comment type="caution">
    <text evidence="3">The sequence shown here is derived from an EMBL/GenBank/DDBJ whole genome shotgun (WGS) entry which is preliminary data.</text>
</comment>
<name>A0A834WIZ8_9FABA</name>
<sequence>MSGGEFGNVVDEDQVGVEVDDFADTWREEVGEVIAGIVQRVRRKEGTERGFKEKRNFLVILSLGLVNGNFLVHHTFATSGSDGAFNFWDKDSKQRLKAMLRCSQPIPCSTFNNDGSIFAYSVHFISVQVCSSVLVFSSY</sequence>
<keyword evidence="4" id="KW-1185">Reference proteome</keyword>
<dbReference type="EMBL" id="JAAIUW010000008">
    <property type="protein sequence ID" value="KAF7821181.1"/>
    <property type="molecule type" value="Genomic_DNA"/>
</dbReference>
<keyword evidence="2" id="KW-0677">Repeat</keyword>